<dbReference type="CDD" id="cd15482">
    <property type="entry name" value="Sialidase_non-viral"/>
    <property type="match status" value="1"/>
</dbReference>
<protein>
    <recommendedName>
        <fullName evidence="4">Fibronectin type-III domain-containing protein</fullName>
    </recommendedName>
</protein>
<organism evidence="5 6">
    <name type="scientific">Phytohabitans aurantiacus</name>
    <dbReference type="NCBI Taxonomy" id="3016789"/>
    <lineage>
        <taxon>Bacteria</taxon>
        <taxon>Bacillati</taxon>
        <taxon>Actinomycetota</taxon>
        <taxon>Actinomycetes</taxon>
        <taxon>Micromonosporales</taxon>
        <taxon>Micromonosporaceae</taxon>
    </lineage>
</organism>
<feature type="domain" description="Fibronectin type-III" evidence="4">
    <location>
        <begin position="714"/>
        <end position="805"/>
    </location>
</feature>
<dbReference type="InterPro" id="IPR013783">
    <property type="entry name" value="Ig-like_fold"/>
</dbReference>
<name>A0ABQ5RB74_9ACTN</name>
<dbReference type="CDD" id="cd00063">
    <property type="entry name" value="FN3"/>
    <property type="match status" value="1"/>
</dbReference>
<keyword evidence="2" id="KW-0119">Carbohydrate metabolism</keyword>
<feature type="chain" id="PRO_5046102310" description="Fibronectin type-III domain-containing protein" evidence="3">
    <location>
        <begin position="31"/>
        <end position="805"/>
    </location>
</feature>
<dbReference type="PROSITE" id="PS50853">
    <property type="entry name" value="FN3"/>
    <property type="match status" value="1"/>
</dbReference>
<reference evidence="5" key="1">
    <citation type="submission" date="2022-12" db="EMBL/GenBank/DDBJ databases">
        <title>New Phytohabitans aurantiacus sp. RD004123 nov., an actinomycete isolated from soil.</title>
        <authorList>
            <person name="Triningsih D.W."/>
            <person name="Harunari E."/>
            <person name="Igarashi Y."/>
        </authorList>
    </citation>
    <scope>NUCLEOTIDE SEQUENCE</scope>
    <source>
        <strain evidence="5">RD004123</strain>
    </source>
</reference>
<dbReference type="Pfam" id="PF00041">
    <property type="entry name" value="fn3"/>
    <property type="match status" value="1"/>
</dbReference>
<dbReference type="Proteomes" id="UP001144280">
    <property type="component" value="Unassembled WGS sequence"/>
</dbReference>
<dbReference type="InterPro" id="IPR000772">
    <property type="entry name" value="Ricin_B_lectin"/>
</dbReference>
<dbReference type="CDD" id="cd00161">
    <property type="entry name" value="beta-trefoil_Ricin-like"/>
    <property type="match status" value="1"/>
</dbReference>
<dbReference type="RefSeq" id="WP_281906333.1">
    <property type="nucleotide sequence ID" value="NZ_BSDI01000105.1"/>
</dbReference>
<dbReference type="EMBL" id="BSDI01000105">
    <property type="protein sequence ID" value="GLI03851.1"/>
    <property type="molecule type" value="Genomic_DNA"/>
</dbReference>
<dbReference type="InterPro" id="IPR036116">
    <property type="entry name" value="FN3_sf"/>
</dbReference>
<accession>A0ABQ5RB74</accession>
<evidence type="ECO:0000256" key="2">
    <source>
        <dbReference type="ARBA" id="ARBA00023326"/>
    </source>
</evidence>
<evidence type="ECO:0000313" key="6">
    <source>
        <dbReference type="Proteomes" id="UP001144280"/>
    </source>
</evidence>
<comment type="caution">
    <text evidence="5">The sequence shown here is derived from an EMBL/GenBank/DDBJ whole genome shotgun (WGS) entry which is preliminary data.</text>
</comment>
<dbReference type="PANTHER" id="PTHR38792:SF3">
    <property type="entry name" value="BNR_ASP-BOX REPEAT DOMAIN PROTEIN (AFU_ORTHOLOGUE AFUA_7G06430)-RELATED"/>
    <property type="match status" value="1"/>
</dbReference>
<dbReference type="Gene3D" id="2.120.10.10">
    <property type="match status" value="1"/>
</dbReference>
<dbReference type="SUPFAM" id="SSF49265">
    <property type="entry name" value="Fibronectin type III"/>
    <property type="match status" value="1"/>
</dbReference>
<sequence>MRRHLFGVIVLGVSAVAAATMMLPETNAQAYDPTGGVMYQLGAEPCLKGRGNCAVYPKSAQLPSGRLVASFEKATVVPATGGADGETLPIYKSDDYGTTWQPLSEVKAPAYLSDDPRYATYVSNWTNPYLYALPQDVGALKAGTLLLASVVSGEDRYYQEQKAADPNWTPSNDGDRENLAIALFSSTDQGLTWNVVNVIATGGWQGGSAGAVGRNVAAANTYRQVDPLWEPYLMVHGGRLVCYYSDENGFLGFDPVTGVATVDPANDTATDSHGQILAHKTWDGSSPTWSDAVVDVAGLTQDMGGGKTEIGGGRPGMTNVVPTTDGKWLITYEYWGGGANVRYKLADDPLTFYADGDPAGTAITSLPVDAGSRTLATGGSPVLIRLPDGRLVYNAAGSGNVWVNESGRSDGVWKEYQTTLGAGYSRNLQYVEGTGRVVILRNQGVSTIAYAEVDLGRSEGAYYQVVNRKTGQVIGTGDNSNDANIGNGDDPDVRLETAGSVSNKDTQYWHVVTKSGGARTLLNKAGGRAAAIWTGNATAGQRIGQWVDDTRAGLWNLVATTDGYYKLQAARNTSMYLTGASAGAALTLQNATADGGQEWRLVPQAPVRKALTPATESPALVAANPVGEKATLPLDATATDPAGTALHANTTGHAYAFATTGVVTDLGTVAFDGAQKGSVTLPETIAVGTRFKLAVVFDHTPLVWDTVTVRPATVPSAPDAPAIAVSGTDVTVTWQAPADGGSPITGYEVFLKHASGQVLTQTVTATQATFANVAPGRYTAKVVAVNAVGNSRPSAPSAPIKVTKP</sequence>
<dbReference type="SMART" id="SM00060">
    <property type="entry name" value="FN3"/>
    <property type="match status" value="1"/>
</dbReference>
<feature type="signal peptide" evidence="3">
    <location>
        <begin position="1"/>
        <end position="30"/>
    </location>
</feature>
<gene>
    <name evidence="5" type="ORF">Pa4123_91310</name>
</gene>
<keyword evidence="6" id="KW-1185">Reference proteome</keyword>
<dbReference type="Gene3D" id="2.60.40.10">
    <property type="entry name" value="Immunoglobulins"/>
    <property type="match status" value="1"/>
</dbReference>
<keyword evidence="1" id="KW-0326">Glycosidase</keyword>
<evidence type="ECO:0000256" key="1">
    <source>
        <dbReference type="ARBA" id="ARBA00023295"/>
    </source>
</evidence>
<evidence type="ECO:0000256" key="3">
    <source>
        <dbReference type="SAM" id="SignalP"/>
    </source>
</evidence>
<keyword evidence="3" id="KW-0732">Signal</keyword>
<evidence type="ECO:0000313" key="5">
    <source>
        <dbReference type="EMBL" id="GLI03851.1"/>
    </source>
</evidence>
<dbReference type="InterPro" id="IPR003961">
    <property type="entry name" value="FN3_dom"/>
</dbReference>
<dbReference type="InterPro" id="IPR035992">
    <property type="entry name" value="Ricin_B-like_lectins"/>
</dbReference>
<keyword evidence="2" id="KW-0624">Polysaccharide degradation</keyword>
<evidence type="ECO:0000259" key="4">
    <source>
        <dbReference type="PROSITE" id="PS50853"/>
    </source>
</evidence>
<dbReference type="InterPro" id="IPR036278">
    <property type="entry name" value="Sialidase_sf"/>
</dbReference>
<keyword evidence="1" id="KW-0378">Hydrolase</keyword>
<dbReference type="Gene3D" id="2.80.10.50">
    <property type="match status" value="1"/>
</dbReference>
<proteinExistence type="predicted"/>
<dbReference type="PANTHER" id="PTHR38792">
    <property type="entry name" value="BNR/ASP-BOX REPEAT DOMAIN PROTEIN (AFU_ORTHOLOGUE AFUA_7G06430)-RELATED"/>
    <property type="match status" value="1"/>
</dbReference>
<dbReference type="SUPFAM" id="SSF50370">
    <property type="entry name" value="Ricin B-like lectins"/>
    <property type="match status" value="1"/>
</dbReference>
<dbReference type="Pfam" id="PF14200">
    <property type="entry name" value="RicinB_lectin_2"/>
    <property type="match status" value="1"/>
</dbReference>
<dbReference type="SUPFAM" id="SSF50939">
    <property type="entry name" value="Sialidases"/>
    <property type="match status" value="1"/>
</dbReference>